<feature type="region of interest" description="Disordered" evidence="1">
    <location>
        <begin position="306"/>
        <end position="365"/>
    </location>
</feature>
<dbReference type="RefSeq" id="WP_198684644.1">
    <property type="nucleotide sequence ID" value="NZ_JAEIJD010000001.1"/>
</dbReference>
<dbReference type="AlphaFoldDB" id="A0A934HKQ3"/>
<sequence length="365" mass="38295">MTDKNPVSALQRKLASPGGETLAKGWSILRALRVATARAAAEEFGLSLSVIGATQAWRDHGDLAPHLDDARLLILLDGPESATGALALDRAVVGALIQHQTMGKVLGNSSGTRPYTSTDAALAAPLVDAMLTSAQKLCDQSQDRDCLAGFRFGARAETQQALLLALDGDQYRAFDLTLDIDRGKVQGVLSLVVPDRSQPENSAYTGDGAMGHSAIFGMVRAELMASIGRIQLSLSTLTKVQVGDVLPLQGQNLRGVEFISIMGERVASGRLGQVRGLRAVRLSDGVAPDSAAGSFADRANVCNPAPLANNGRPSSDTARLESGGSCNTPQEMAPEDQTAVQAAEEITQRSNLVAEDAAEPEAEEQ</sequence>
<proteinExistence type="predicted"/>
<gene>
    <name evidence="3" type="ORF">JAO82_01965</name>
</gene>
<organism evidence="3 4">
    <name type="scientific">Pontibaca salina</name>
    <dbReference type="NCBI Taxonomy" id="2795731"/>
    <lineage>
        <taxon>Bacteria</taxon>
        <taxon>Pseudomonadati</taxon>
        <taxon>Pseudomonadota</taxon>
        <taxon>Alphaproteobacteria</taxon>
        <taxon>Rhodobacterales</taxon>
        <taxon>Roseobacteraceae</taxon>
        <taxon>Pontibaca</taxon>
    </lineage>
</organism>
<dbReference type="EMBL" id="JAEIJD010000001">
    <property type="protein sequence ID" value="MBI6628636.1"/>
    <property type="molecule type" value="Genomic_DNA"/>
</dbReference>
<dbReference type="InterPro" id="IPR036429">
    <property type="entry name" value="SpoA-like_sf"/>
</dbReference>
<feature type="compositionally biased region" description="Acidic residues" evidence="1">
    <location>
        <begin position="356"/>
        <end position="365"/>
    </location>
</feature>
<dbReference type="Proteomes" id="UP000613255">
    <property type="component" value="Unassembled WGS sequence"/>
</dbReference>
<accession>A0A934HKQ3</accession>
<evidence type="ECO:0000259" key="2">
    <source>
        <dbReference type="Pfam" id="PF01052"/>
    </source>
</evidence>
<dbReference type="Gene3D" id="2.30.330.10">
    <property type="entry name" value="SpoA-like"/>
    <property type="match status" value="1"/>
</dbReference>
<dbReference type="InterPro" id="IPR001543">
    <property type="entry name" value="FliN-like_C"/>
</dbReference>
<keyword evidence="4" id="KW-1185">Reference proteome</keyword>
<keyword evidence="3" id="KW-0969">Cilium</keyword>
<comment type="caution">
    <text evidence="3">The sequence shown here is derived from an EMBL/GenBank/DDBJ whole genome shotgun (WGS) entry which is preliminary data.</text>
</comment>
<reference evidence="3" key="1">
    <citation type="submission" date="2020-12" db="EMBL/GenBank/DDBJ databases">
        <title>Pontibaca salina gen. nov., sp. nov., isolated from marine sediment.</title>
        <authorList>
            <person name="Bo J."/>
            <person name="Wang S."/>
            <person name="Song X."/>
            <person name="Du Z."/>
        </authorList>
    </citation>
    <scope>NUCLEOTIDE SEQUENCE</scope>
    <source>
        <strain evidence="3">S1109L</strain>
    </source>
</reference>
<dbReference type="SUPFAM" id="SSF101801">
    <property type="entry name" value="Surface presentation of antigens (SPOA)"/>
    <property type="match status" value="1"/>
</dbReference>
<feature type="domain" description="Flagellar motor switch protein FliN-like C-terminal" evidence="2">
    <location>
        <begin position="219"/>
        <end position="284"/>
    </location>
</feature>
<evidence type="ECO:0000313" key="3">
    <source>
        <dbReference type="EMBL" id="MBI6628636.1"/>
    </source>
</evidence>
<evidence type="ECO:0000256" key="1">
    <source>
        <dbReference type="SAM" id="MobiDB-lite"/>
    </source>
</evidence>
<name>A0A934HKQ3_9RHOB</name>
<keyword evidence="3" id="KW-0966">Cell projection</keyword>
<dbReference type="Pfam" id="PF01052">
    <property type="entry name" value="FliMN_C"/>
    <property type="match status" value="1"/>
</dbReference>
<protein>
    <submittedName>
        <fullName evidence="3">FliM/FliN family flagellar motor switch protein</fullName>
    </submittedName>
</protein>
<evidence type="ECO:0000313" key="4">
    <source>
        <dbReference type="Proteomes" id="UP000613255"/>
    </source>
</evidence>
<keyword evidence="3" id="KW-0282">Flagellum</keyword>